<dbReference type="PATRIC" id="fig|47770.28.peg.709"/>
<dbReference type="EMBL" id="SCLX01000056">
    <property type="protein sequence ID" value="RXF57116.1"/>
    <property type="molecule type" value="Genomic_DNA"/>
</dbReference>
<protein>
    <submittedName>
        <fullName evidence="2">Uncharacterized protein</fullName>
    </submittedName>
</protein>
<name>A0A125P690_9LACO</name>
<evidence type="ECO:0000313" key="4">
    <source>
        <dbReference type="EMBL" id="RXF57116.1"/>
    </source>
</evidence>
<gene>
    <name evidence="3" type="ORF">ABVC42_07890</name>
    <name evidence="2" type="ORF">AEL95_06375</name>
    <name evidence="4" type="ORF">ERD32_08680</name>
</gene>
<comment type="caution">
    <text evidence="2">The sequence shown here is derived from an EMBL/GenBank/DDBJ whole genome shotgun (WGS) entry which is preliminary data.</text>
</comment>
<accession>A0A125P690</accession>
<dbReference type="EMBL" id="LJGP01000021">
    <property type="protein sequence ID" value="KWU03691.1"/>
    <property type="molecule type" value="Genomic_DNA"/>
</dbReference>
<reference evidence="4 6" key="2">
    <citation type="submission" date="2019-01" db="EMBL/GenBank/DDBJ databases">
        <title>The genome sequence of Lactobacillus crispatus L49.</title>
        <authorList>
            <person name="Zhong J."/>
            <person name="Zhang J."/>
        </authorList>
    </citation>
    <scope>NUCLEOTIDE SEQUENCE [LARGE SCALE GENOMIC DNA]</scope>
    <source>
        <strain evidence="4 6">L49</strain>
    </source>
</reference>
<dbReference type="Proteomes" id="UP000289808">
    <property type="component" value="Unassembled WGS sequence"/>
</dbReference>
<evidence type="ECO:0000256" key="1">
    <source>
        <dbReference type="SAM" id="MobiDB-lite"/>
    </source>
</evidence>
<reference evidence="3" key="3">
    <citation type="submission" date="2024-06" db="EMBL/GenBank/DDBJ databases">
        <title>Vaginal Lactobacillus fatty acid response mechanisms reveal a metabolite-targeted strategy for bacterial vaginosis treatment.</title>
        <authorList>
            <person name="Zhu M."/>
            <person name="Blainey P.C."/>
            <person name="Bloom S.M."/>
            <person name="Kwon D.S."/>
        </authorList>
    </citation>
    <scope>NUCLEOTIDE SEQUENCE</scope>
    <source>
        <strain evidence="3">194_F1_1</strain>
    </source>
</reference>
<organism evidence="2 5">
    <name type="scientific">Lactobacillus crispatus</name>
    <dbReference type="NCBI Taxonomy" id="47770"/>
    <lineage>
        <taxon>Bacteria</taxon>
        <taxon>Bacillati</taxon>
        <taxon>Bacillota</taxon>
        <taxon>Bacilli</taxon>
        <taxon>Lactobacillales</taxon>
        <taxon>Lactobacillaceae</taxon>
        <taxon>Lactobacillus</taxon>
    </lineage>
</organism>
<dbReference type="EMBL" id="JBETVU010000012">
    <property type="protein sequence ID" value="MES5149843.1"/>
    <property type="molecule type" value="Genomic_DNA"/>
</dbReference>
<dbReference type="AlphaFoldDB" id="A0A125P690"/>
<reference evidence="2 5" key="1">
    <citation type="journal article" date="2016" name="Microbiology (Mosc.)">
        <title>Comparison of Lactobacillus crispatus isolates from Lactobacillus-dominated vaginal microbiomes with isolates from microbiomes containing bacterial vaginosis-associated bacteria.</title>
        <authorList>
            <person name="Abdelmaksoud A.A."/>
            <person name="Koparde V.N."/>
            <person name="Sheth N.U."/>
            <person name="Serrano M.G."/>
            <person name="Glascock A.L."/>
            <person name="Fettweis J.M."/>
            <person name="Strauss Iii J.F."/>
            <person name="Buck G.A."/>
            <person name="Jefferson K.K."/>
        </authorList>
    </citation>
    <scope>NUCLEOTIDE SEQUENCE [LARGE SCALE GENOMIC DNA]</scope>
    <source>
        <strain evidence="2 5">VMC3</strain>
    </source>
</reference>
<evidence type="ECO:0000313" key="7">
    <source>
        <dbReference type="Proteomes" id="UP001434419"/>
    </source>
</evidence>
<dbReference type="Proteomes" id="UP001434419">
    <property type="component" value="Unassembled WGS sequence"/>
</dbReference>
<evidence type="ECO:0000313" key="5">
    <source>
        <dbReference type="Proteomes" id="UP000067598"/>
    </source>
</evidence>
<feature type="compositionally biased region" description="Basic and acidic residues" evidence="1">
    <location>
        <begin position="78"/>
        <end position="90"/>
    </location>
</feature>
<proteinExistence type="predicted"/>
<dbReference type="RefSeq" id="WP_005720848.1">
    <property type="nucleotide sequence ID" value="NZ_AP025162.1"/>
</dbReference>
<feature type="region of interest" description="Disordered" evidence="1">
    <location>
        <begin position="60"/>
        <end position="90"/>
    </location>
</feature>
<evidence type="ECO:0000313" key="6">
    <source>
        <dbReference type="Proteomes" id="UP000289808"/>
    </source>
</evidence>
<evidence type="ECO:0000313" key="2">
    <source>
        <dbReference type="EMBL" id="KWU03691.1"/>
    </source>
</evidence>
<evidence type="ECO:0000313" key="3">
    <source>
        <dbReference type="EMBL" id="MES5149843.1"/>
    </source>
</evidence>
<dbReference type="Proteomes" id="UP000067598">
    <property type="component" value="Unassembled WGS sequence"/>
</dbReference>
<sequence>MKKMRLIGTIIGVAGAIGAVAAVVYKKFKEKQAMVNTPQEKTLLLGNTSSKAKSELMKAELSENDQVETNNTEIPHVSLDDDKPRIFEDK</sequence>
<keyword evidence="7" id="KW-1185">Reference proteome</keyword>